<dbReference type="AlphaFoldDB" id="A0A9X2KA12"/>
<organism evidence="2 3">
    <name type="scientific">Agromyces terreus</name>
    <dbReference type="NCBI Taxonomy" id="424795"/>
    <lineage>
        <taxon>Bacteria</taxon>
        <taxon>Bacillati</taxon>
        <taxon>Actinomycetota</taxon>
        <taxon>Actinomycetes</taxon>
        <taxon>Micrococcales</taxon>
        <taxon>Microbacteriaceae</taxon>
        <taxon>Agromyces</taxon>
    </lineage>
</organism>
<keyword evidence="1" id="KW-0812">Transmembrane</keyword>
<dbReference type="EMBL" id="JAMZDY010000001">
    <property type="protein sequence ID" value="MCP2369863.1"/>
    <property type="molecule type" value="Genomic_DNA"/>
</dbReference>
<proteinExistence type="predicted"/>
<name>A0A9X2KA12_9MICO</name>
<protein>
    <submittedName>
        <fullName evidence="2">Uncharacterized protein</fullName>
    </submittedName>
</protein>
<keyword evidence="1" id="KW-1133">Transmembrane helix</keyword>
<dbReference type="RefSeq" id="WP_156999769.1">
    <property type="nucleotide sequence ID" value="NZ_BAAANU010000045.1"/>
</dbReference>
<evidence type="ECO:0000313" key="2">
    <source>
        <dbReference type="EMBL" id="MCP2369863.1"/>
    </source>
</evidence>
<dbReference type="Proteomes" id="UP001139722">
    <property type="component" value="Unassembled WGS sequence"/>
</dbReference>
<reference evidence="2" key="1">
    <citation type="submission" date="2022-06" db="EMBL/GenBank/DDBJ databases">
        <title>Sequencing the genomes of 1000 actinobacteria strains.</title>
        <authorList>
            <person name="Klenk H.-P."/>
        </authorList>
    </citation>
    <scope>NUCLEOTIDE SEQUENCE</scope>
    <source>
        <strain evidence="2">DSM 22016</strain>
    </source>
</reference>
<evidence type="ECO:0000313" key="3">
    <source>
        <dbReference type="Proteomes" id="UP001139722"/>
    </source>
</evidence>
<accession>A0A9X2KA12</accession>
<evidence type="ECO:0000256" key="1">
    <source>
        <dbReference type="SAM" id="Phobius"/>
    </source>
</evidence>
<sequence length="53" mass="6026">MTSILVLLLYVAGIAILAFVLYTVIRLAVRKAMREHQEWLDTRPTRSSPALVE</sequence>
<comment type="caution">
    <text evidence="2">The sequence shown here is derived from an EMBL/GenBank/DDBJ whole genome shotgun (WGS) entry which is preliminary data.</text>
</comment>
<keyword evidence="3" id="KW-1185">Reference proteome</keyword>
<feature type="transmembrane region" description="Helical" evidence="1">
    <location>
        <begin position="6"/>
        <end position="29"/>
    </location>
</feature>
<keyword evidence="1" id="KW-0472">Membrane</keyword>
<gene>
    <name evidence="2" type="ORF">BJ978_000539</name>
</gene>